<dbReference type="SUPFAM" id="SSF53474">
    <property type="entry name" value="alpha/beta-Hydrolases"/>
    <property type="match status" value="1"/>
</dbReference>
<feature type="domain" description="Peptidoglycan binding-like" evidence="1">
    <location>
        <begin position="4"/>
        <end position="57"/>
    </location>
</feature>
<dbReference type="EMBL" id="CP123584">
    <property type="protein sequence ID" value="WZK90178.1"/>
    <property type="molecule type" value="Genomic_DNA"/>
</dbReference>
<gene>
    <name evidence="2" type="ORF">QEZ52_06420</name>
</gene>
<dbReference type="Pfam" id="PF01471">
    <property type="entry name" value="PG_binding_1"/>
    <property type="match status" value="1"/>
</dbReference>
<proteinExistence type="predicted"/>
<protein>
    <submittedName>
        <fullName evidence="2">Peptidoglycan-binding protein</fullName>
    </submittedName>
</protein>
<dbReference type="RefSeq" id="WP_406648719.1">
    <property type="nucleotide sequence ID" value="NZ_CP123584.1"/>
</dbReference>
<dbReference type="Gene3D" id="1.10.101.10">
    <property type="entry name" value="PGBD-like superfamily/PGBD"/>
    <property type="match status" value="1"/>
</dbReference>
<sequence length="300" mass="33181">MALDIRLLQRRLKELKCYAGRIDGIWGRNTEKAVCTFQKNTGLDPDGIVGPKTLAALNIQRPDLDSSVATAAELVKISYTVNKQGVEAVNKTLKQDHGVWITSQCPVKGVEAYLLNNRCLLVPGSNSFWDYAKFNFRLLNLGMPRLGFGSRNKTKGFGRGTAPPDKNGIIWHQGFLTHANHISKWIGNNPEHWPRLVVGHSLGAASAQILSTIWTAPSIGFAAPRILKSKAPSTYRNLSLSICRTDDLVCRFPRGFERLGASRTLIHKSPRKGLNHNMAAYIDAMHNRISGLGIPDHWAP</sequence>
<evidence type="ECO:0000313" key="3">
    <source>
        <dbReference type="Proteomes" id="UP001623232"/>
    </source>
</evidence>
<dbReference type="SUPFAM" id="SSF47090">
    <property type="entry name" value="PGBD-like"/>
    <property type="match status" value="1"/>
</dbReference>
<dbReference type="InterPro" id="IPR036366">
    <property type="entry name" value="PGBDSf"/>
</dbReference>
<dbReference type="InterPro" id="IPR036365">
    <property type="entry name" value="PGBD-like_sf"/>
</dbReference>
<dbReference type="InterPro" id="IPR002477">
    <property type="entry name" value="Peptidoglycan-bd-like"/>
</dbReference>
<name>A0ABZ2XWV0_9RHOB</name>
<dbReference type="Proteomes" id="UP001623232">
    <property type="component" value="Chromosome"/>
</dbReference>
<keyword evidence="3" id="KW-1185">Reference proteome</keyword>
<organism evidence="2 3">
    <name type="scientific">Aliisedimentitalea scapharcae</name>
    <dbReference type="NCBI Taxonomy" id="1524259"/>
    <lineage>
        <taxon>Bacteria</taxon>
        <taxon>Pseudomonadati</taxon>
        <taxon>Pseudomonadota</taxon>
        <taxon>Alphaproteobacteria</taxon>
        <taxon>Rhodobacterales</taxon>
        <taxon>Roseobacteraceae</taxon>
        <taxon>Aliisedimentitalea</taxon>
    </lineage>
</organism>
<evidence type="ECO:0000313" key="2">
    <source>
        <dbReference type="EMBL" id="WZK90178.1"/>
    </source>
</evidence>
<dbReference type="Gene3D" id="3.40.50.1820">
    <property type="entry name" value="alpha/beta hydrolase"/>
    <property type="match status" value="1"/>
</dbReference>
<accession>A0ABZ2XWV0</accession>
<dbReference type="InterPro" id="IPR029058">
    <property type="entry name" value="AB_hydrolase_fold"/>
</dbReference>
<reference evidence="2 3" key="1">
    <citation type="submission" date="2023-04" db="EMBL/GenBank/DDBJ databases">
        <title>Complete genome sequence of Alisedimentitalea scapharcae.</title>
        <authorList>
            <person name="Rong J.-C."/>
            <person name="Yi M.-L."/>
            <person name="Zhao Q."/>
        </authorList>
    </citation>
    <scope>NUCLEOTIDE SEQUENCE [LARGE SCALE GENOMIC DNA]</scope>
    <source>
        <strain evidence="2 3">KCTC 42119</strain>
    </source>
</reference>
<evidence type="ECO:0000259" key="1">
    <source>
        <dbReference type="Pfam" id="PF01471"/>
    </source>
</evidence>